<dbReference type="InterPro" id="IPR013249">
    <property type="entry name" value="RNA_pol_sigma70_r4_t2"/>
</dbReference>
<dbReference type="InterPro" id="IPR036388">
    <property type="entry name" value="WH-like_DNA-bd_sf"/>
</dbReference>
<keyword evidence="8" id="KW-1185">Reference proteome</keyword>
<comment type="similarity">
    <text evidence="1">Belongs to the sigma-70 factor family. ECF subfamily.</text>
</comment>
<evidence type="ECO:0000256" key="4">
    <source>
        <dbReference type="ARBA" id="ARBA00023125"/>
    </source>
</evidence>
<dbReference type="GO" id="GO:0016987">
    <property type="term" value="F:sigma factor activity"/>
    <property type="evidence" value="ECO:0007669"/>
    <property type="project" value="UniProtKB-KW"/>
</dbReference>
<dbReference type="KEGG" id="ahel:Q31a_64950"/>
<dbReference type="InterPro" id="IPR013324">
    <property type="entry name" value="RNA_pol_sigma_r3/r4-like"/>
</dbReference>
<evidence type="ECO:0000256" key="5">
    <source>
        <dbReference type="ARBA" id="ARBA00023163"/>
    </source>
</evidence>
<dbReference type="CDD" id="cd06171">
    <property type="entry name" value="Sigma70_r4"/>
    <property type="match status" value="1"/>
</dbReference>
<dbReference type="SUPFAM" id="SSF88659">
    <property type="entry name" value="Sigma3 and sigma4 domains of RNA polymerase sigma factors"/>
    <property type="match status" value="1"/>
</dbReference>
<dbReference type="NCBIfam" id="TIGR02937">
    <property type="entry name" value="sigma70-ECF"/>
    <property type="match status" value="1"/>
</dbReference>
<keyword evidence="3" id="KW-0731">Sigma factor</keyword>
<evidence type="ECO:0000259" key="6">
    <source>
        <dbReference type="Pfam" id="PF08281"/>
    </source>
</evidence>
<gene>
    <name evidence="7" type="primary">sigE_15</name>
    <name evidence="7" type="ORF">Q31a_64950</name>
</gene>
<keyword evidence="2" id="KW-0805">Transcription regulation</keyword>
<evidence type="ECO:0000256" key="2">
    <source>
        <dbReference type="ARBA" id="ARBA00023015"/>
    </source>
</evidence>
<dbReference type="InterPro" id="IPR013325">
    <property type="entry name" value="RNA_pol_sigma_r2"/>
</dbReference>
<dbReference type="Gene3D" id="1.10.1740.10">
    <property type="match status" value="1"/>
</dbReference>
<dbReference type="OrthoDB" id="273655at2"/>
<dbReference type="GO" id="GO:0003677">
    <property type="term" value="F:DNA binding"/>
    <property type="evidence" value="ECO:0007669"/>
    <property type="project" value="UniProtKB-KW"/>
</dbReference>
<keyword evidence="5" id="KW-0804">Transcription</keyword>
<dbReference type="RefSeq" id="WP_145086522.1">
    <property type="nucleotide sequence ID" value="NZ_CP036298.1"/>
</dbReference>
<dbReference type="PANTHER" id="PTHR43133:SF8">
    <property type="entry name" value="RNA POLYMERASE SIGMA FACTOR HI_1459-RELATED"/>
    <property type="match status" value="1"/>
</dbReference>
<reference evidence="7 8" key="1">
    <citation type="submission" date="2019-02" db="EMBL/GenBank/DDBJ databases">
        <title>Deep-cultivation of Planctomycetes and their phenomic and genomic characterization uncovers novel biology.</title>
        <authorList>
            <person name="Wiegand S."/>
            <person name="Jogler M."/>
            <person name="Boedeker C."/>
            <person name="Pinto D."/>
            <person name="Vollmers J."/>
            <person name="Rivas-Marin E."/>
            <person name="Kohn T."/>
            <person name="Peeters S.H."/>
            <person name="Heuer A."/>
            <person name="Rast P."/>
            <person name="Oberbeckmann S."/>
            <person name="Bunk B."/>
            <person name="Jeske O."/>
            <person name="Meyerdierks A."/>
            <person name="Storesund J.E."/>
            <person name="Kallscheuer N."/>
            <person name="Luecker S."/>
            <person name="Lage O.M."/>
            <person name="Pohl T."/>
            <person name="Merkel B.J."/>
            <person name="Hornburger P."/>
            <person name="Mueller R.-W."/>
            <person name="Bruemmer F."/>
            <person name="Labrenz M."/>
            <person name="Spormann A.M."/>
            <person name="Op den Camp H."/>
            <person name="Overmann J."/>
            <person name="Amann R."/>
            <person name="Jetten M.S.M."/>
            <person name="Mascher T."/>
            <person name="Medema M.H."/>
            <person name="Devos D.P."/>
            <person name="Kaster A.-K."/>
            <person name="Ovreas L."/>
            <person name="Rohde M."/>
            <person name="Galperin M.Y."/>
            <person name="Jogler C."/>
        </authorList>
    </citation>
    <scope>NUCLEOTIDE SEQUENCE [LARGE SCALE GENOMIC DNA]</scope>
    <source>
        <strain evidence="7 8">Q31a</strain>
    </source>
</reference>
<organism evidence="7 8">
    <name type="scientific">Aureliella helgolandensis</name>
    <dbReference type="NCBI Taxonomy" id="2527968"/>
    <lineage>
        <taxon>Bacteria</taxon>
        <taxon>Pseudomonadati</taxon>
        <taxon>Planctomycetota</taxon>
        <taxon>Planctomycetia</taxon>
        <taxon>Pirellulales</taxon>
        <taxon>Pirellulaceae</taxon>
        <taxon>Aureliella</taxon>
    </lineage>
</organism>
<dbReference type="AlphaFoldDB" id="A0A518GHU4"/>
<dbReference type="SUPFAM" id="SSF88946">
    <property type="entry name" value="Sigma2 domain of RNA polymerase sigma factors"/>
    <property type="match status" value="1"/>
</dbReference>
<dbReference type="InterPro" id="IPR014284">
    <property type="entry name" value="RNA_pol_sigma-70_dom"/>
</dbReference>
<proteinExistence type="inferred from homology"/>
<dbReference type="Proteomes" id="UP000318017">
    <property type="component" value="Chromosome"/>
</dbReference>
<accession>A0A518GHU4</accession>
<dbReference type="Pfam" id="PF08281">
    <property type="entry name" value="Sigma70_r4_2"/>
    <property type="match status" value="1"/>
</dbReference>
<protein>
    <submittedName>
        <fullName evidence="7">ECF RNA polymerase sigma factor SigE</fullName>
    </submittedName>
</protein>
<evidence type="ECO:0000256" key="3">
    <source>
        <dbReference type="ARBA" id="ARBA00023082"/>
    </source>
</evidence>
<dbReference type="PANTHER" id="PTHR43133">
    <property type="entry name" value="RNA POLYMERASE ECF-TYPE SIGMA FACTO"/>
    <property type="match status" value="1"/>
</dbReference>
<keyword evidence="4" id="KW-0238">DNA-binding</keyword>
<sequence length="177" mass="19986">MTSSTISDPLAAFHDHETWLRTTLHARLGNRDEVDEVMQEVAVAAANQSAKAVPVERVGPWLYQVALRQVMLFRRKAGRRRKLMNNVAEKLAPTEVDVRSKPAVEFLIGEERGEAVRAAMARIDERDRQLLLLKYVEGLSYGEIANRIGVTASAVQSRLHRARATLRQQLRSDESWA</sequence>
<evidence type="ECO:0000313" key="8">
    <source>
        <dbReference type="Proteomes" id="UP000318017"/>
    </source>
</evidence>
<feature type="domain" description="RNA polymerase sigma factor 70 region 4 type 2" evidence="6">
    <location>
        <begin position="114"/>
        <end position="166"/>
    </location>
</feature>
<evidence type="ECO:0000256" key="1">
    <source>
        <dbReference type="ARBA" id="ARBA00010641"/>
    </source>
</evidence>
<dbReference type="GO" id="GO:0006352">
    <property type="term" value="P:DNA-templated transcription initiation"/>
    <property type="evidence" value="ECO:0007669"/>
    <property type="project" value="InterPro"/>
</dbReference>
<dbReference type="EMBL" id="CP036298">
    <property type="protein sequence ID" value="QDV28100.1"/>
    <property type="molecule type" value="Genomic_DNA"/>
</dbReference>
<dbReference type="InterPro" id="IPR039425">
    <property type="entry name" value="RNA_pol_sigma-70-like"/>
</dbReference>
<name>A0A518GHU4_9BACT</name>
<dbReference type="Gene3D" id="1.10.10.10">
    <property type="entry name" value="Winged helix-like DNA-binding domain superfamily/Winged helix DNA-binding domain"/>
    <property type="match status" value="1"/>
</dbReference>
<evidence type="ECO:0000313" key="7">
    <source>
        <dbReference type="EMBL" id="QDV28100.1"/>
    </source>
</evidence>